<evidence type="ECO:0000313" key="3">
    <source>
        <dbReference type="Proteomes" id="UP000315648"/>
    </source>
</evidence>
<dbReference type="OrthoDB" id="197249at2"/>
<sequence>MLQFALSVNFGGNPVYLLFVGDEKITINGELIVDAAVGGLSQLNSININSLTHHSMSTKKATAESPEQIVENLRALIAEAEKTIGGGIAEGAEDKLASLRDRLSETREKVEHALSYAKERVVAGAKQTDSAIRSHPYESLAIALGVGVLLGAFLRRNK</sequence>
<evidence type="ECO:0000259" key="1">
    <source>
        <dbReference type="Pfam" id="PF19029"/>
    </source>
</evidence>
<name>A0A556QK20_9BACT</name>
<organism evidence="2 3">
    <name type="scientific">Rariglobus hedericola</name>
    <dbReference type="NCBI Taxonomy" id="2597822"/>
    <lineage>
        <taxon>Bacteria</taxon>
        <taxon>Pseudomonadati</taxon>
        <taxon>Verrucomicrobiota</taxon>
        <taxon>Opitutia</taxon>
        <taxon>Opitutales</taxon>
        <taxon>Opitutaceae</taxon>
        <taxon>Rariglobus</taxon>
    </lineage>
</organism>
<evidence type="ECO:0000313" key="2">
    <source>
        <dbReference type="EMBL" id="TSJ76967.1"/>
    </source>
</evidence>
<feature type="domain" description="DUF883" evidence="1">
    <location>
        <begin position="128"/>
        <end position="154"/>
    </location>
</feature>
<comment type="caution">
    <text evidence="2">The sequence shown here is derived from an EMBL/GenBank/DDBJ whole genome shotgun (WGS) entry which is preliminary data.</text>
</comment>
<dbReference type="PANTHER" id="PTHR35893:SF3">
    <property type="entry name" value="INNER MEMBRANE PROTEIN"/>
    <property type="match status" value="1"/>
</dbReference>
<dbReference type="EMBL" id="VMBG01000002">
    <property type="protein sequence ID" value="TSJ76967.1"/>
    <property type="molecule type" value="Genomic_DNA"/>
</dbReference>
<keyword evidence="3" id="KW-1185">Reference proteome</keyword>
<reference evidence="2 3" key="1">
    <citation type="submission" date="2019-07" db="EMBL/GenBank/DDBJ databases">
        <title>Description of 53C-WASEF.</title>
        <authorList>
            <person name="Pitt A."/>
            <person name="Hahn M.W."/>
        </authorList>
    </citation>
    <scope>NUCLEOTIDE SEQUENCE [LARGE SCALE GENOMIC DNA]</scope>
    <source>
        <strain evidence="2 3">53C-WASEF</strain>
    </source>
</reference>
<dbReference type="GO" id="GO:0043022">
    <property type="term" value="F:ribosome binding"/>
    <property type="evidence" value="ECO:0007669"/>
    <property type="project" value="InterPro"/>
</dbReference>
<dbReference type="AlphaFoldDB" id="A0A556QK20"/>
<gene>
    <name evidence="2" type="ORF">FPL22_12695</name>
</gene>
<dbReference type="InterPro" id="IPR010279">
    <property type="entry name" value="YqjD/ElaB"/>
</dbReference>
<dbReference type="Proteomes" id="UP000315648">
    <property type="component" value="Unassembled WGS sequence"/>
</dbReference>
<dbReference type="PANTHER" id="PTHR35893">
    <property type="entry name" value="INNER MEMBRANE PROTEIN-RELATED"/>
    <property type="match status" value="1"/>
</dbReference>
<accession>A0A556QK20</accession>
<dbReference type="Pfam" id="PF19029">
    <property type="entry name" value="DUF883_C"/>
    <property type="match status" value="1"/>
</dbReference>
<protein>
    <submittedName>
        <fullName evidence="2">DUF883 domain-containing protein</fullName>
    </submittedName>
</protein>
<proteinExistence type="predicted"/>
<dbReference type="InterPro" id="IPR043605">
    <property type="entry name" value="DUF883_C"/>
</dbReference>